<keyword evidence="1" id="KW-0808">Transferase</keyword>
<dbReference type="EMBL" id="JBEQCT010000009">
    <property type="protein sequence ID" value="MFM2486561.1"/>
    <property type="molecule type" value="Genomic_DNA"/>
</dbReference>
<dbReference type="Gene3D" id="3.40.50.10110">
    <property type="entry name" value="DNA polymerase III subunit chi"/>
    <property type="match status" value="1"/>
</dbReference>
<evidence type="ECO:0000313" key="2">
    <source>
        <dbReference type="Proteomes" id="UP001629953"/>
    </source>
</evidence>
<protein>
    <submittedName>
        <fullName evidence="1">DNA polymerase III subunit chi</fullName>
        <ecNumber evidence="1">2.7.7.7</ecNumber>
    </submittedName>
</protein>
<dbReference type="InterPro" id="IPR036768">
    <property type="entry name" value="PolIII_chi_sf"/>
</dbReference>
<comment type="caution">
    <text evidence="1">The sequence shown here is derived from an EMBL/GenBank/DDBJ whole genome shotgun (WGS) entry which is preliminary data.</text>
</comment>
<gene>
    <name evidence="1" type="ORF">ABUE30_16130</name>
</gene>
<evidence type="ECO:0000313" key="1">
    <source>
        <dbReference type="EMBL" id="MFM2486561.1"/>
    </source>
</evidence>
<dbReference type="Pfam" id="PF04364">
    <property type="entry name" value="DNA_pol3_chi"/>
    <property type="match status" value="1"/>
</dbReference>
<dbReference type="Proteomes" id="UP001629953">
    <property type="component" value="Unassembled WGS sequence"/>
</dbReference>
<keyword evidence="1" id="KW-0548">Nucleotidyltransferase</keyword>
<dbReference type="EC" id="2.7.7.7" evidence="1"/>
<dbReference type="RefSeq" id="WP_408624865.1">
    <property type="nucleotide sequence ID" value="NZ_JBEQCT010000009.1"/>
</dbReference>
<name>A0ABW9GDF2_9GAMM</name>
<proteinExistence type="predicted"/>
<organism evidence="1 2">
    <name type="scientific">Celerinatantimonas yamalensis</name>
    <dbReference type="NCBI Taxonomy" id="559956"/>
    <lineage>
        <taxon>Bacteria</taxon>
        <taxon>Pseudomonadati</taxon>
        <taxon>Pseudomonadota</taxon>
        <taxon>Gammaproteobacteria</taxon>
        <taxon>Celerinatantimonadaceae</taxon>
        <taxon>Celerinatantimonas</taxon>
    </lineage>
</organism>
<dbReference type="InterPro" id="IPR007459">
    <property type="entry name" value="DNA_pol3_chi"/>
</dbReference>
<dbReference type="GO" id="GO:0003887">
    <property type="term" value="F:DNA-directed DNA polymerase activity"/>
    <property type="evidence" value="ECO:0007669"/>
    <property type="project" value="UniProtKB-EC"/>
</dbReference>
<sequence>MNAIKFYIMPKSATSGSDALLDVVCQIIARHYDQGERVFVLAGDQAQAEALDERLWQFEPQAFVAHNLVGEGPRGGAPVELGWELGQGRRQTLIHLQANVAANHQQYQQVIDFVPADDAGKEQARERYKVYRRLGVMPQTEPFQI</sequence>
<dbReference type="SUPFAM" id="SSF102400">
    <property type="entry name" value="DNA polymerase III chi subunit"/>
    <property type="match status" value="1"/>
</dbReference>
<dbReference type="PANTHER" id="PTHR38767:SF1">
    <property type="entry name" value="DNA POLYMERASE III SUBUNIT CHI"/>
    <property type="match status" value="1"/>
</dbReference>
<dbReference type="PANTHER" id="PTHR38767">
    <property type="entry name" value="DNA POLYMERASE III SUBUNIT CHI"/>
    <property type="match status" value="1"/>
</dbReference>
<reference evidence="1 2" key="1">
    <citation type="journal article" date="2013" name="Int. J. Syst. Evol. Microbiol.">
        <title>Celerinatantimonas yamalensis sp. nov., a cold-adapted diazotrophic bacterium from a cold permafrost brine.</title>
        <authorList>
            <person name="Shcherbakova V."/>
            <person name="Chuvilskaya N."/>
            <person name="Rivkina E."/>
            <person name="Demidov N."/>
            <person name="Uchaeva V."/>
            <person name="Suetin S."/>
            <person name="Suzina N."/>
            <person name="Gilichinsky D."/>
        </authorList>
    </citation>
    <scope>NUCLEOTIDE SEQUENCE [LARGE SCALE GENOMIC DNA]</scope>
    <source>
        <strain evidence="1 2">C7</strain>
    </source>
</reference>
<keyword evidence="2" id="KW-1185">Reference proteome</keyword>
<accession>A0ABW9GDF2</accession>